<feature type="transmembrane region" description="Helical" evidence="1">
    <location>
        <begin position="13"/>
        <end position="37"/>
    </location>
</feature>
<organism evidence="2 3">
    <name type="scientific">Bradyrhizobium shewense</name>
    <dbReference type="NCBI Taxonomy" id="1761772"/>
    <lineage>
        <taxon>Bacteria</taxon>
        <taxon>Pseudomonadati</taxon>
        <taxon>Pseudomonadota</taxon>
        <taxon>Alphaproteobacteria</taxon>
        <taxon>Hyphomicrobiales</taxon>
        <taxon>Nitrobacteraceae</taxon>
        <taxon>Bradyrhizobium</taxon>
    </lineage>
</organism>
<evidence type="ECO:0000256" key="1">
    <source>
        <dbReference type="SAM" id="Phobius"/>
    </source>
</evidence>
<keyword evidence="1" id="KW-0812">Transmembrane</keyword>
<gene>
    <name evidence="2" type="ORF">GA0061098_1009131</name>
</gene>
<evidence type="ECO:0000313" key="3">
    <source>
        <dbReference type="Proteomes" id="UP000199184"/>
    </source>
</evidence>
<dbReference type="EMBL" id="FMAI01000009">
    <property type="protein sequence ID" value="SCB42521.1"/>
    <property type="molecule type" value="Genomic_DNA"/>
</dbReference>
<sequence length="55" mass="5936">MSEHLNHNHEQKFWIAAILALAPPLLTATVFVGSCYWSLGPAASFRVSCLGQPPG</sequence>
<dbReference type="AlphaFoldDB" id="A0A1C3WRC5"/>
<protein>
    <submittedName>
        <fullName evidence="2">Uncharacterized protein</fullName>
    </submittedName>
</protein>
<keyword evidence="3" id="KW-1185">Reference proteome</keyword>
<name>A0A1C3WRC5_9BRAD</name>
<proteinExistence type="predicted"/>
<evidence type="ECO:0000313" key="2">
    <source>
        <dbReference type="EMBL" id="SCB42521.1"/>
    </source>
</evidence>
<dbReference type="Proteomes" id="UP000199184">
    <property type="component" value="Unassembled WGS sequence"/>
</dbReference>
<keyword evidence="1" id="KW-0472">Membrane</keyword>
<reference evidence="3" key="1">
    <citation type="submission" date="2016-08" db="EMBL/GenBank/DDBJ databases">
        <authorList>
            <person name="Varghese N."/>
            <person name="Submissions Spin"/>
        </authorList>
    </citation>
    <scope>NUCLEOTIDE SEQUENCE [LARGE SCALE GENOMIC DNA]</scope>
    <source>
        <strain evidence="3">ERR11</strain>
    </source>
</reference>
<accession>A0A1C3WRC5</accession>
<keyword evidence="1" id="KW-1133">Transmembrane helix</keyword>